<dbReference type="Proteomes" id="UP001196413">
    <property type="component" value="Unassembled WGS sequence"/>
</dbReference>
<gene>
    <name evidence="1" type="ORF">KIN20_015312</name>
</gene>
<accession>A0AAD5N0H5</accession>
<dbReference type="EMBL" id="JAHQIW010003071">
    <property type="protein sequence ID" value="KAJ1357214.1"/>
    <property type="molecule type" value="Genomic_DNA"/>
</dbReference>
<reference evidence="1" key="1">
    <citation type="submission" date="2021-06" db="EMBL/GenBank/DDBJ databases">
        <title>Parelaphostrongylus tenuis whole genome reference sequence.</title>
        <authorList>
            <person name="Garwood T.J."/>
            <person name="Larsen P.A."/>
            <person name="Fountain-Jones N.M."/>
            <person name="Garbe J.R."/>
            <person name="Macchietto M.G."/>
            <person name="Kania S.A."/>
            <person name="Gerhold R.W."/>
            <person name="Richards J.E."/>
            <person name="Wolf T.M."/>
        </authorList>
    </citation>
    <scope>NUCLEOTIDE SEQUENCE</scope>
    <source>
        <strain evidence="1">MNPRO001-30</strain>
        <tissue evidence="1">Meninges</tissue>
    </source>
</reference>
<dbReference type="AlphaFoldDB" id="A0AAD5N0H5"/>
<keyword evidence="2" id="KW-1185">Reference proteome</keyword>
<evidence type="ECO:0000313" key="2">
    <source>
        <dbReference type="Proteomes" id="UP001196413"/>
    </source>
</evidence>
<proteinExistence type="predicted"/>
<sequence>MVSCIIVSNTVTKILPRNAYGRGRTEATWHGWNSCQRRALVHLRNSQDHEHHNGKLVQKTWQNVVNRAVRMLALGPFGSHFFLARALFLIENHFEASARNLIILPSRSGHI</sequence>
<name>A0AAD5N0H5_PARTN</name>
<comment type="caution">
    <text evidence="1">The sequence shown here is derived from an EMBL/GenBank/DDBJ whole genome shotgun (WGS) entry which is preliminary data.</text>
</comment>
<evidence type="ECO:0000313" key="1">
    <source>
        <dbReference type="EMBL" id="KAJ1357214.1"/>
    </source>
</evidence>
<protein>
    <submittedName>
        <fullName evidence="1">Uncharacterized protein</fullName>
    </submittedName>
</protein>
<organism evidence="1 2">
    <name type="scientific">Parelaphostrongylus tenuis</name>
    <name type="common">Meningeal worm</name>
    <dbReference type="NCBI Taxonomy" id="148309"/>
    <lineage>
        <taxon>Eukaryota</taxon>
        <taxon>Metazoa</taxon>
        <taxon>Ecdysozoa</taxon>
        <taxon>Nematoda</taxon>
        <taxon>Chromadorea</taxon>
        <taxon>Rhabditida</taxon>
        <taxon>Rhabditina</taxon>
        <taxon>Rhabditomorpha</taxon>
        <taxon>Strongyloidea</taxon>
        <taxon>Metastrongylidae</taxon>
        <taxon>Parelaphostrongylus</taxon>
    </lineage>
</organism>